<keyword evidence="1" id="KW-0472">Membrane</keyword>
<evidence type="ECO:0000313" key="2">
    <source>
        <dbReference type="EMBL" id="KAL0918509.1"/>
    </source>
</evidence>
<sequence>MGKMILNYFILKNYNRFSVTAALDNNVSNYSNVVHSITQHFQSIQTFLQCSLRGDPSAKKSHLISWKNTCKPQRFTAKLHGTSEAESLFHRIHVHGLRSLQQRKFIQQKYAAVSEPDLLSAGRGTCPLTGDFAAKWHRRINGYDSGPSEPSDSSPNGITILWLWPAPCLIYNLICLPKFTPELNSVKTPSLKKKIKSGRRPGREFSEPTVSLLFKAFILLITVLLFIGCITPTLLYLADS</sequence>
<name>A0ABD0V0K9_DENTH</name>
<dbReference type="Proteomes" id="UP001552299">
    <property type="component" value="Unassembled WGS sequence"/>
</dbReference>
<protein>
    <submittedName>
        <fullName evidence="2">Uncharacterized protein</fullName>
    </submittedName>
</protein>
<dbReference type="EMBL" id="JANQDX010000009">
    <property type="protein sequence ID" value="KAL0918509.1"/>
    <property type="molecule type" value="Genomic_DNA"/>
</dbReference>
<organism evidence="2 3">
    <name type="scientific">Dendrobium thyrsiflorum</name>
    <name type="common">Pinecone-like raceme dendrobium</name>
    <name type="synonym">Orchid</name>
    <dbReference type="NCBI Taxonomy" id="117978"/>
    <lineage>
        <taxon>Eukaryota</taxon>
        <taxon>Viridiplantae</taxon>
        <taxon>Streptophyta</taxon>
        <taxon>Embryophyta</taxon>
        <taxon>Tracheophyta</taxon>
        <taxon>Spermatophyta</taxon>
        <taxon>Magnoliopsida</taxon>
        <taxon>Liliopsida</taxon>
        <taxon>Asparagales</taxon>
        <taxon>Orchidaceae</taxon>
        <taxon>Epidendroideae</taxon>
        <taxon>Malaxideae</taxon>
        <taxon>Dendrobiinae</taxon>
        <taxon>Dendrobium</taxon>
    </lineage>
</organism>
<keyword evidence="3" id="KW-1185">Reference proteome</keyword>
<keyword evidence="1" id="KW-0812">Transmembrane</keyword>
<keyword evidence="1" id="KW-1133">Transmembrane helix</keyword>
<proteinExistence type="predicted"/>
<evidence type="ECO:0000256" key="1">
    <source>
        <dbReference type="SAM" id="Phobius"/>
    </source>
</evidence>
<dbReference type="AlphaFoldDB" id="A0ABD0V0K9"/>
<feature type="transmembrane region" description="Helical" evidence="1">
    <location>
        <begin position="212"/>
        <end position="238"/>
    </location>
</feature>
<reference evidence="2 3" key="1">
    <citation type="journal article" date="2024" name="Plant Biotechnol. J.">
        <title>Dendrobium thyrsiflorum genome and its molecular insights into genes involved in important horticultural traits.</title>
        <authorList>
            <person name="Chen B."/>
            <person name="Wang J.Y."/>
            <person name="Zheng P.J."/>
            <person name="Li K.L."/>
            <person name="Liang Y.M."/>
            <person name="Chen X.F."/>
            <person name="Zhang C."/>
            <person name="Zhao X."/>
            <person name="He X."/>
            <person name="Zhang G.Q."/>
            <person name="Liu Z.J."/>
            <person name="Xu Q."/>
        </authorList>
    </citation>
    <scope>NUCLEOTIDE SEQUENCE [LARGE SCALE GENOMIC DNA]</scope>
    <source>
        <strain evidence="2">GZMU011</strain>
    </source>
</reference>
<evidence type="ECO:0000313" key="3">
    <source>
        <dbReference type="Proteomes" id="UP001552299"/>
    </source>
</evidence>
<comment type="caution">
    <text evidence="2">The sequence shown here is derived from an EMBL/GenBank/DDBJ whole genome shotgun (WGS) entry which is preliminary data.</text>
</comment>
<gene>
    <name evidence="2" type="ORF">M5K25_010518</name>
</gene>
<accession>A0ABD0V0K9</accession>